<reference evidence="2 3" key="1">
    <citation type="submission" date="2013-02" db="EMBL/GenBank/DDBJ databases">
        <title>Whole genome shotgun sequence of Gordonia paraffinivorans NBRC 108238.</title>
        <authorList>
            <person name="Isaki-Nakamura S."/>
            <person name="Hosoyama A."/>
            <person name="Tsuchikane K."/>
            <person name="Ando Y."/>
            <person name="Baba S."/>
            <person name="Ohji S."/>
            <person name="Hamada M."/>
            <person name="Tamura T."/>
            <person name="Yamazoe A."/>
            <person name="Yamazaki S."/>
            <person name="Fujita N."/>
        </authorList>
    </citation>
    <scope>NUCLEOTIDE SEQUENCE [LARGE SCALE GENOMIC DNA]</scope>
    <source>
        <strain evidence="2 3">NBRC 108238</strain>
    </source>
</reference>
<dbReference type="PANTHER" id="PTHR35004:SF7">
    <property type="entry name" value="INTEGRASE PROTEIN"/>
    <property type="match status" value="1"/>
</dbReference>
<evidence type="ECO:0000313" key="2">
    <source>
        <dbReference type="EMBL" id="GAC86191.1"/>
    </source>
</evidence>
<proteinExistence type="predicted"/>
<evidence type="ECO:0000313" key="3">
    <source>
        <dbReference type="Proteomes" id="UP000035021"/>
    </source>
</evidence>
<dbReference type="InterPro" id="IPR054353">
    <property type="entry name" value="IstA-like_C"/>
</dbReference>
<dbReference type="PANTHER" id="PTHR35004">
    <property type="entry name" value="TRANSPOSASE RV3428C-RELATED"/>
    <property type="match status" value="1"/>
</dbReference>
<protein>
    <submittedName>
        <fullName evidence="2">Transposase</fullName>
    </submittedName>
</protein>
<comment type="caution">
    <text evidence="2">The sequence shown here is derived from an EMBL/GenBank/DDBJ whole genome shotgun (WGS) entry which is preliminary data.</text>
</comment>
<keyword evidence="3" id="KW-1185">Reference proteome</keyword>
<evidence type="ECO:0000259" key="1">
    <source>
        <dbReference type="Pfam" id="PF22483"/>
    </source>
</evidence>
<organism evidence="2 3">
    <name type="scientific">Gordonia paraffinivorans NBRC 108238</name>
    <dbReference type="NCBI Taxonomy" id="1223543"/>
    <lineage>
        <taxon>Bacteria</taxon>
        <taxon>Bacillati</taxon>
        <taxon>Actinomycetota</taxon>
        <taxon>Actinomycetes</taxon>
        <taxon>Mycobacteriales</taxon>
        <taxon>Gordoniaceae</taxon>
        <taxon>Gordonia</taxon>
    </lineage>
</organism>
<dbReference type="EMBL" id="BAOQ01000060">
    <property type="protein sequence ID" value="GAC86191.1"/>
    <property type="molecule type" value="Genomic_DNA"/>
</dbReference>
<dbReference type="Pfam" id="PF22483">
    <property type="entry name" value="Mu-transpos_C_2"/>
    <property type="match status" value="1"/>
</dbReference>
<feature type="domain" description="Transposase for insertion sequence element IS21-like C-terminal" evidence="1">
    <location>
        <begin position="132"/>
        <end position="197"/>
    </location>
</feature>
<gene>
    <name evidence="2" type="ORF">GP2_060_00040</name>
</gene>
<sequence length="283" mass="30741">MTRPHVVAGLDRITRRLGGVTKVWRFDRMATVCHPASGALTSEFAAVAKHYGVAVAICPPRRGNRKGVVESANRVAAQRWWRTVGDDITVEQAQASLDKFCRTRSDVRMRRTRDGRYNVATIAQREPLSPAPATPFPALVSEARTASRQALVAWRGNQYSVPPELAMAEVTVTERLGAGHIDIATTSGIVIARHRLAAPGTGAQIRDHGHVVALDQAAMAAAVTGGRPHRRKERIPPGQHAREAAERLRHNTTTTANPSVDAGPSVIDMSVYERAAQNRTQLP</sequence>
<name>A0ABQ0IRL0_9ACTN</name>
<accession>A0ABQ0IRL0</accession>
<dbReference type="Proteomes" id="UP000035021">
    <property type="component" value="Unassembled WGS sequence"/>
</dbReference>